<evidence type="ECO:0008006" key="4">
    <source>
        <dbReference type="Google" id="ProtNLM"/>
    </source>
</evidence>
<evidence type="ECO:0000256" key="1">
    <source>
        <dbReference type="SAM" id="MobiDB-lite"/>
    </source>
</evidence>
<feature type="compositionally biased region" description="Low complexity" evidence="1">
    <location>
        <begin position="240"/>
        <end position="261"/>
    </location>
</feature>
<evidence type="ECO:0000313" key="3">
    <source>
        <dbReference type="Proteomes" id="UP001464891"/>
    </source>
</evidence>
<accession>A0ABV0J4R0</accession>
<feature type="region of interest" description="Disordered" evidence="1">
    <location>
        <begin position="373"/>
        <end position="425"/>
    </location>
</feature>
<feature type="compositionally biased region" description="Low complexity" evidence="1">
    <location>
        <begin position="113"/>
        <end position="134"/>
    </location>
</feature>
<dbReference type="RefSeq" id="WP_190438805.1">
    <property type="nucleotide sequence ID" value="NZ_JAMPKM010000003.1"/>
</dbReference>
<evidence type="ECO:0000313" key="2">
    <source>
        <dbReference type="EMBL" id="MEP0816768.1"/>
    </source>
</evidence>
<feature type="compositionally biased region" description="Polar residues" evidence="1">
    <location>
        <begin position="77"/>
        <end position="86"/>
    </location>
</feature>
<feature type="region of interest" description="Disordered" evidence="1">
    <location>
        <begin position="41"/>
        <end position="142"/>
    </location>
</feature>
<protein>
    <recommendedName>
        <fullName evidence="4">SPOR domain-containing protein</fullName>
    </recommendedName>
</protein>
<dbReference type="Proteomes" id="UP001464891">
    <property type="component" value="Unassembled WGS sequence"/>
</dbReference>
<proteinExistence type="predicted"/>
<feature type="region of interest" description="Disordered" evidence="1">
    <location>
        <begin position="312"/>
        <end position="337"/>
    </location>
</feature>
<comment type="caution">
    <text evidence="2">The sequence shown here is derived from an EMBL/GenBank/DDBJ whole genome shotgun (WGS) entry which is preliminary data.</text>
</comment>
<feature type="compositionally biased region" description="Low complexity" evidence="1">
    <location>
        <begin position="87"/>
        <end position="102"/>
    </location>
</feature>
<sequence length="490" mass="51014">MNQRPSIESPNQSQPNQSLHSVLQTALGSLDVHLEEELVRYRRQRTGRSVPPPRGLGRQQARKTLDLISVGAVGGRTQPQPMNSGVATSTDTATASPSTTAPIAPPVEPRAWSPSQEPRSESSFSSARSHSASQLAVLPRVSESEAPTAAYAEANSSETNSLISMAATQMPPDDYLESSEELLRSLAEEEAEARVERGFMQSLLTPLGLGSMLLLLLSSATLGYVLMNPSVLRPIGIGRSPNATSSTTTTNSTSVTPNSAAVGLPNSPNLASKEFVDLNLGTLSTLKANTGAGKVSATPGKSVAVPKVKAVPSANTGSAAGRTTTTAPATQAAAPRSAAPYVVQPVAPPLSIAPPPPPAAIYNQPVYNPPAAEPPVERYAPAPEPPRVEPAPVMVAPEPPSPRSRAAEPEAENTASSAPAGNSAYDYKVVTEYSGDATLEEAQKAIPDAYVKNFPDGARIQLGAFDEAGKAEALAEELEKQGIPAKVEQH</sequence>
<keyword evidence="3" id="KW-1185">Reference proteome</keyword>
<gene>
    <name evidence="2" type="ORF">NC998_06640</name>
</gene>
<name>A0ABV0J4R0_9CYAN</name>
<dbReference type="EMBL" id="JAMPKM010000003">
    <property type="protein sequence ID" value="MEP0816768.1"/>
    <property type="molecule type" value="Genomic_DNA"/>
</dbReference>
<feature type="region of interest" description="Disordered" evidence="1">
    <location>
        <begin position="239"/>
        <end position="261"/>
    </location>
</feature>
<organism evidence="2 3">
    <name type="scientific">Trichocoleus desertorum GB2-A4</name>
    <dbReference type="NCBI Taxonomy" id="2933944"/>
    <lineage>
        <taxon>Bacteria</taxon>
        <taxon>Bacillati</taxon>
        <taxon>Cyanobacteriota</taxon>
        <taxon>Cyanophyceae</taxon>
        <taxon>Leptolyngbyales</taxon>
        <taxon>Trichocoleusaceae</taxon>
        <taxon>Trichocoleus</taxon>
    </lineage>
</organism>
<feature type="region of interest" description="Disordered" evidence="1">
    <location>
        <begin position="1"/>
        <end position="20"/>
    </location>
</feature>
<reference evidence="2 3" key="1">
    <citation type="submission" date="2022-04" db="EMBL/GenBank/DDBJ databases">
        <title>Positive selection, recombination, and allopatry shape intraspecific diversity of widespread and dominant cyanobacteria.</title>
        <authorList>
            <person name="Wei J."/>
            <person name="Shu W."/>
            <person name="Hu C."/>
        </authorList>
    </citation>
    <scope>NUCLEOTIDE SEQUENCE [LARGE SCALE GENOMIC DNA]</scope>
    <source>
        <strain evidence="2 3">GB2-A4</strain>
    </source>
</reference>